<name>A0ACD4RDL2_9BACI</name>
<keyword evidence="2" id="KW-1185">Reference proteome</keyword>
<reference evidence="2" key="1">
    <citation type="journal article" date="2025" name="Aquaculture">
        <title>Assessment of the bioflocculant production and safety properties of Metabacillus hrfriensis sp. nov. based on phenotypic and whole-genome sequencing analysis.</title>
        <authorList>
            <person name="Zhang R."/>
            <person name="Zhao Z."/>
            <person name="Luo L."/>
            <person name="Wang S."/>
            <person name="Guo K."/>
            <person name="Xu W."/>
        </authorList>
    </citation>
    <scope>NUCLEOTIDE SEQUENCE [LARGE SCALE GENOMIC DNA]</scope>
    <source>
        <strain evidence="2">CT-WN-B3</strain>
    </source>
</reference>
<protein>
    <submittedName>
        <fullName evidence="1">Uncharacterized protein</fullName>
    </submittedName>
</protein>
<evidence type="ECO:0000313" key="1">
    <source>
        <dbReference type="EMBL" id="WHZ58567.1"/>
    </source>
</evidence>
<sequence length="65" mass="7654">MVINHAGTLRPEFFIAYMNLIMNAFECSVEQARNLTFERLFQSKEDDLGNESYKQFLKAYEAIKQ</sequence>
<organism evidence="1 2">
    <name type="scientific">Metabacillus hrfriensis</name>
    <dbReference type="NCBI Taxonomy" id="3048891"/>
    <lineage>
        <taxon>Bacteria</taxon>
        <taxon>Bacillati</taxon>
        <taxon>Bacillota</taxon>
        <taxon>Bacilli</taxon>
        <taxon>Bacillales</taxon>
        <taxon>Bacillaceae</taxon>
        <taxon>Metabacillus</taxon>
    </lineage>
</organism>
<proteinExistence type="predicted"/>
<dbReference type="EMBL" id="CP126116">
    <property type="protein sequence ID" value="WHZ58567.1"/>
    <property type="molecule type" value="Genomic_DNA"/>
</dbReference>
<accession>A0ACD4RDL2</accession>
<dbReference type="Proteomes" id="UP001226091">
    <property type="component" value="Chromosome"/>
</dbReference>
<evidence type="ECO:0000313" key="2">
    <source>
        <dbReference type="Proteomes" id="UP001226091"/>
    </source>
</evidence>
<gene>
    <name evidence="1" type="ORF">QLQ22_04260</name>
</gene>